<sequence>MHTLHTRASSIFHSWAEEQQTDGSADEQEENICDAGTSSLWRRCWCPLLQGIARLCTDMRKDVRSQALTYLQRALLVQDLNQLTATEWEACFNKVLFPLLSNLLENSAISQVSTIEETRFRAATLLSKVYLQHLQDLLTLPTFTALWLTILDFMDKYMHADQSDQLMEGIPELLKNLLLVMGGMDIFYEGDSSSPRVETQLCRLTCDRLNTFLPALKRELFTVEQVNPVVPPVYSPVSTPAPISPQSDITESTEPPLNTSHTVDLPESASRDTGSPSPPPSSQVRRPVSPEAVHRSTSPLVHSIVPSAFTVKLHPPLAPPVSMTPPTLLPVNSPIVVPDPTLYSSSNSSATLPVEGQGLLLFNTATPPILTRSREEPE</sequence>
<dbReference type="EMBL" id="VXIV02000819">
    <property type="protein sequence ID" value="KAF6035843.1"/>
    <property type="molecule type" value="Genomic_DNA"/>
</dbReference>
<dbReference type="AlphaFoldDB" id="A0A7J7KCA8"/>
<name>A0A7J7KCA8_BUGNE</name>
<evidence type="ECO:0000313" key="4">
    <source>
        <dbReference type="Proteomes" id="UP000593567"/>
    </source>
</evidence>
<feature type="region of interest" description="Disordered" evidence="1">
    <location>
        <begin position="237"/>
        <end position="299"/>
    </location>
</feature>
<dbReference type="PANTHER" id="PTHR10663">
    <property type="entry name" value="GUANYL-NUCLEOTIDE EXCHANGE FACTOR"/>
    <property type="match status" value="1"/>
</dbReference>
<comment type="caution">
    <text evidence="3">The sequence shown here is derived from an EMBL/GenBank/DDBJ whole genome shotgun (WGS) entry which is preliminary data.</text>
</comment>
<evidence type="ECO:0000259" key="2">
    <source>
        <dbReference type="Pfam" id="PF23325"/>
    </source>
</evidence>
<dbReference type="OrthoDB" id="10258608at2759"/>
<reference evidence="3" key="1">
    <citation type="submission" date="2020-06" db="EMBL/GenBank/DDBJ databases">
        <title>Draft genome of Bugula neritina, a colonial animal packing powerful symbionts and potential medicines.</title>
        <authorList>
            <person name="Rayko M."/>
        </authorList>
    </citation>
    <scope>NUCLEOTIDE SEQUENCE [LARGE SCALE GENOMIC DNA]</scope>
    <source>
        <strain evidence="3">Kwan_BN1</strain>
    </source>
</reference>
<dbReference type="Pfam" id="PF23325">
    <property type="entry name" value="TPR_28"/>
    <property type="match status" value="1"/>
</dbReference>
<evidence type="ECO:0000313" key="3">
    <source>
        <dbReference type="EMBL" id="KAF6035843.1"/>
    </source>
</evidence>
<organism evidence="3 4">
    <name type="scientific">Bugula neritina</name>
    <name type="common">Brown bryozoan</name>
    <name type="synonym">Sertularia neritina</name>
    <dbReference type="NCBI Taxonomy" id="10212"/>
    <lineage>
        <taxon>Eukaryota</taxon>
        <taxon>Metazoa</taxon>
        <taxon>Spiralia</taxon>
        <taxon>Lophotrochozoa</taxon>
        <taxon>Bryozoa</taxon>
        <taxon>Gymnolaemata</taxon>
        <taxon>Cheilostomatida</taxon>
        <taxon>Flustrina</taxon>
        <taxon>Buguloidea</taxon>
        <taxon>Bugulidae</taxon>
        <taxon>Bugula</taxon>
    </lineage>
</organism>
<dbReference type="InterPro" id="IPR056604">
    <property type="entry name" value="GBF1-like_TPR"/>
</dbReference>
<evidence type="ECO:0000256" key="1">
    <source>
        <dbReference type="SAM" id="MobiDB-lite"/>
    </source>
</evidence>
<feature type="compositionally biased region" description="Polar residues" evidence="1">
    <location>
        <begin position="244"/>
        <end position="262"/>
    </location>
</feature>
<proteinExistence type="predicted"/>
<gene>
    <name evidence="3" type="ORF">EB796_005841</name>
</gene>
<feature type="domain" description="GBF1-like tetratricopeptide repeats" evidence="2">
    <location>
        <begin position="41"/>
        <end position="219"/>
    </location>
</feature>
<protein>
    <submittedName>
        <fullName evidence="3">GBF1</fullName>
    </submittedName>
</protein>
<accession>A0A7J7KCA8</accession>
<dbReference type="PANTHER" id="PTHR10663:SF388">
    <property type="entry name" value="GOLGI-SPECIFIC BREFELDIN A-RESISTANCE GUANINE NUCLEOTIDE EXCHANGE FACTOR 1"/>
    <property type="match status" value="1"/>
</dbReference>
<keyword evidence="4" id="KW-1185">Reference proteome</keyword>
<dbReference type="Proteomes" id="UP000593567">
    <property type="component" value="Unassembled WGS sequence"/>
</dbReference>